<dbReference type="InterPro" id="IPR038732">
    <property type="entry name" value="HpyO/CreE_NAD-binding"/>
</dbReference>
<dbReference type="InterPro" id="IPR052189">
    <property type="entry name" value="L-asp_N-monooxygenase_NS-form"/>
</dbReference>
<dbReference type="RefSeq" id="WP_378774804.1">
    <property type="nucleotide sequence ID" value="NZ_JBHTMX010000032.1"/>
</dbReference>
<evidence type="ECO:0000256" key="1">
    <source>
        <dbReference type="SAM" id="MobiDB-lite"/>
    </source>
</evidence>
<dbReference type="PANTHER" id="PTHR40254">
    <property type="entry name" value="BLR0577 PROTEIN"/>
    <property type="match status" value="1"/>
</dbReference>
<keyword evidence="4" id="KW-1185">Reference proteome</keyword>
<proteinExistence type="predicted"/>
<gene>
    <name evidence="3" type="ORF">ACFQ4O_06225</name>
</gene>
<sequence>MTETPSRPDTPPTIVIVGGGVSGAVAAHQLARRAPGEFRIVVVEPRPRLGAGLAYSSVDPAHRINVPASRMTFVPSDPCHFDRWLKADGALKEDPEALTEDGRAFPRRSVFGRYAAETIEPYVLSGEIEHVQALATGVALDDGRYRIQLSNGAELTADGLVFAATHPRPSTPAAVRPLEGDPRLVLDAQRGDALNGLAPDARVLIVGTGLTMADIVASLERRGHRGPIVAVSRRGLTSRGHDGPAGDNIGDFSDRPERRASRLLLRIRRAVQAAE</sequence>
<evidence type="ECO:0000313" key="4">
    <source>
        <dbReference type="Proteomes" id="UP001597171"/>
    </source>
</evidence>
<dbReference type="Pfam" id="PF13454">
    <property type="entry name" value="NAD_binding_9"/>
    <property type="match status" value="1"/>
</dbReference>
<evidence type="ECO:0000313" key="3">
    <source>
        <dbReference type="EMBL" id="MFD1331594.1"/>
    </source>
</evidence>
<dbReference type="Gene3D" id="3.50.50.60">
    <property type="entry name" value="FAD/NAD(P)-binding domain"/>
    <property type="match status" value="2"/>
</dbReference>
<feature type="domain" description="FAD-dependent urate hydroxylase HpyO/Asp monooxygenase CreE-like FAD/NAD(P)-binding" evidence="2">
    <location>
        <begin position="15"/>
        <end position="166"/>
    </location>
</feature>
<feature type="non-terminal residue" evidence="3">
    <location>
        <position position="275"/>
    </location>
</feature>
<name>A0ABW3Z607_9HYPH</name>
<evidence type="ECO:0000259" key="2">
    <source>
        <dbReference type="Pfam" id="PF13454"/>
    </source>
</evidence>
<dbReference type="EMBL" id="JBHTMX010000032">
    <property type="protein sequence ID" value="MFD1331594.1"/>
    <property type="molecule type" value="Genomic_DNA"/>
</dbReference>
<reference evidence="4" key="1">
    <citation type="journal article" date="2019" name="Int. J. Syst. Evol. Microbiol.">
        <title>The Global Catalogue of Microorganisms (GCM) 10K type strain sequencing project: providing services to taxonomists for standard genome sequencing and annotation.</title>
        <authorList>
            <consortium name="The Broad Institute Genomics Platform"/>
            <consortium name="The Broad Institute Genome Sequencing Center for Infectious Disease"/>
            <person name="Wu L."/>
            <person name="Ma J."/>
        </authorList>
    </citation>
    <scope>NUCLEOTIDE SEQUENCE [LARGE SCALE GENOMIC DNA]</scope>
    <source>
        <strain evidence="4">CCUG 61696</strain>
    </source>
</reference>
<organism evidence="3 4">
    <name type="scientific">Methylopila musalis</name>
    <dbReference type="NCBI Taxonomy" id="1134781"/>
    <lineage>
        <taxon>Bacteria</taxon>
        <taxon>Pseudomonadati</taxon>
        <taxon>Pseudomonadota</taxon>
        <taxon>Alphaproteobacteria</taxon>
        <taxon>Hyphomicrobiales</taxon>
        <taxon>Methylopilaceae</taxon>
        <taxon>Methylopila</taxon>
    </lineage>
</organism>
<protein>
    <submittedName>
        <fullName evidence="3">FAD/NAD(P)-binding protein</fullName>
    </submittedName>
</protein>
<dbReference type="InterPro" id="IPR036188">
    <property type="entry name" value="FAD/NAD-bd_sf"/>
</dbReference>
<feature type="region of interest" description="Disordered" evidence="1">
    <location>
        <begin position="235"/>
        <end position="254"/>
    </location>
</feature>
<comment type="caution">
    <text evidence="3">The sequence shown here is derived from an EMBL/GenBank/DDBJ whole genome shotgun (WGS) entry which is preliminary data.</text>
</comment>
<dbReference type="Proteomes" id="UP001597171">
    <property type="component" value="Unassembled WGS sequence"/>
</dbReference>
<accession>A0ABW3Z607</accession>
<dbReference type="SUPFAM" id="SSF51905">
    <property type="entry name" value="FAD/NAD(P)-binding domain"/>
    <property type="match status" value="1"/>
</dbReference>
<dbReference type="PANTHER" id="PTHR40254:SF1">
    <property type="entry name" value="BLR0577 PROTEIN"/>
    <property type="match status" value="1"/>
</dbReference>